<dbReference type="InterPro" id="IPR029151">
    <property type="entry name" value="Sensor-like_sf"/>
</dbReference>
<dbReference type="Pfam" id="PF00015">
    <property type="entry name" value="MCPsignal"/>
    <property type="match status" value="1"/>
</dbReference>
<dbReference type="SUPFAM" id="SSF58104">
    <property type="entry name" value="Methyl-accepting chemotaxis protein (MCP) signaling domain"/>
    <property type="match status" value="1"/>
</dbReference>
<evidence type="ECO:0000256" key="3">
    <source>
        <dbReference type="PROSITE-ProRule" id="PRU00284"/>
    </source>
</evidence>
<dbReference type="CDD" id="cd06225">
    <property type="entry name" value="HAMP"/>
    <property type="match status" value="1"/>
</dbReference>
<evidence type="ECO:0000256" key="4">
    <source>
        <dbReference type="SAM" id="Phobius"/>
    </source>
</evidence>
<dbReference type="SMART" id="SM00304">
    <property type="entry name" value="HAMP"/>
    <property type="match status" value="1"/>
</dbReference>
<dbReference type="PANTHER" id="PTHR32089">
    <property type="entry name" value="METHYL-ACCEPTING CHEMOTAXIS PROTEIN MCPB"/>
    <property type="match status" value="1"/>
</dbReference>
<dbReference type="CDD" id="cd12912">
    <property type="entry name" value="PDC2_MCP_like"/>
    <property type="match status" value="1"/>
</dbReference>
<dbReference type="SUPFAM" id="SSF103190">
    <property type="entry name" value="Sensory domain-like"/>
    <property type="match status" value="1"/>
</dbReference>
<evidence type="ECO:0000259" key="6">
    <source>
        <dbReference type="PROSITE" id="PS50885"/>
    </source>
</evidence>
<evidence type="ECO:0000259" key="5">
    <source>
        <dbReference type="PROSITE" id="PS50111"/>
    </source>
</evidence>
<sequence>MPRLQLAGLSLAQKLSLLLSIALFVILGIAGVVLSSWLGERMEQRSIDAMSQTNRQVVDTIDAYASVLEGNARNSAAQLAASLPQPLRNDSSAPVSVGGVSTPALYGGELLLNGNEALVDRFTTATRGVATLFVREGNDFVRVASSLKKEDGTRAVATRLDHDHPAYPLLRGGQPYTGPANLFGRDYMTHYLPLKDGSGAVVGALFAGIDYSDGLQALKQKILSLKIGDSGYVYVVDAKNRPGELLIHPNAAGKNLLDKTDADGNPFIKTMLAQKNGQSSYLWLDPGASEPRRKLATFLTYERWGWLVATGAYQDELVREPHEMQLKMLLGTLLVTLLLVVLVYFSMRHWVSRPLAQLVDTSRRVASGDLTVSIDSRRRDEIGEVLAASDHMCQALRQLISEVNQSVDSLAHNAHNLAALSDDVSGSSREQSAAVSAMAACVEEMTQSIQQVNQHAGSARELAVQSDEVSRSGEAVVSRTVQTMREIAAASGSTAATVTQLGERSEQISRVVTVIRDIAEQTNLLALNAAIEAARAGEMGRGFAVVADEVRKLAERTTQSTLEISATVGRIQNEAREAVDSMSSGVVQVEAGVKAAGEAGASLQSIRDGAKQVELAVAGISDALREQSTASLDIAHNVERVAQQADQNHRKAHDASLAACEMTAMAQQLRQSVARFRV</sequence>
<evidence type="ECO:0000313" key="8">
    <source>
        <dbReference type="Proteomes" id="UP000600877"/>
    </source>
</evidence>
<dbReference type="SMART" id="SM00283">
    <property type="entry name" value="MA"/>
    <property type="match status" value="1"/>
</dbReference>
<keyword evidence="8" id="KW-1185">Reference proteome</keyword>
<dbReference type="PROSITE" id="PS50885">
    <property type="entry name" value="HAMP"/>
    <property type="match status" value="1"/>
</dbReference>
<comment type="caution">
    <text evidence="7">The sequence shown here is derived from an EMBL/GenBank/DDBJ whole genome shotgun (WGS) entry which is preliminary data.</text>
</comment>
<feature type="domain" description="Methyl-accepting transducer" evidence="5">
    <location>
        <begin position="406"/>
        <end position="642"/>
    </location>
</feature>
<keyword evidence="4" id="KW-0472">Membrane</keyword>
<dbReference type="Gene3D" id="1.10.287.950">
    <property type="entry name" value="Methyl-accepting chemotaxis protein"/>
    <property type="match status" value="1"/>
</dbReference>
<evidence type="ECO:0000256" key="1">
    <source>
        <dbReference type="ARBA" id="ARBA00023224"/>
    </source>
</evidence>
<organism evidence="7 8">
    <name type="scientific">Vogesella alkaliphila</name>
    <dbReference type="NCBI Taxonomy" id="1193621"/>
    <lineage>
        <taxon>Bacteria</taxon>
        <taxon>Pseudomonadati</taxon>
        <taxon>Pseudomonadota</taxon>
        <taxon>Betaproteobacteria</taxon>
        <taxon>Neisseriales</taxon>
        <taxon>Chromobacteriaceae</taxon>
        <taxon>Vogesella</taxon>
    </lineage>
</organism>
<dbReference type="InterPro" id="IPR003660">
    <property type="entry name" value="HAMP_dom"/>
</dbReference>
<dbReference type="Pfam" id="PF00672">
    <property type="entry name" value="HAMP"/>
    <property type="match status" value="1"/>
</dbReference>
<name>A0ABQ2YK78_9NEIS</name>
<dbReference type="Proteomes" id="UP000600877">
    <property type="component" value="Unassembled WGS sequence"/>
</dbReference>
<evidence type="ECO:0000256" key="2">
    <source>
        <dbReference type="ARBA" id="ARBA00029447"/>
    </source>
</evidence>
<feature type="transmembrane region" description="Helical" evidence="4">
    <location>
        <begin position="328"/>
        <end position="347"/>
    </location>
</feature>
<protein>
    <submittedName>
        <fullName evidence="7">Methyl-accepting chemotaxis protein</fullName>
    </submittedName>
</protein>
<keyword evidence="4" id="KW-1133">Transmembrane helix</keyword>
<comment type="similarity">
    <text evidence="2">Belongs to the methyl-accepting chemotaxis (MCP) protein family.</text>
</comment>
<dbReference type="InterPro" id="IPR004089">
    <property type="entry name" value="MCPsignal_dom"/>
</dbReference>
<dbReference type="CDD" id="cd11386">
    <property type="entry name" value="MCP_signal"/>
    <property type="match status" value="1"/>
</dbReference>
<evidence type="ECO:0000313" key="7">
    <source>
        <dbReference type="EMBL" id="GGX85119.1"/>
    </source>
</evidence>
<dbReference type="Pfam" id="PF17201">
    <property type="entry name" value="Cache_3-Cache_2"/>
    <property type="match status" value="1"/>
</dbReference>
<feature type="transmembrane region" description="Helical" evidence="4">
    <location>
        <begin position="15"/>
        <end position="38"/>
    </location>
</feature>
<accession>A0ABQ2YK78</accession>
<dbReference type="PANTHER" id="PTHR32089:SF112">
    <property type="entry name" value="LYSOZYME-LIKE PROTEIN-RELATED"/>
    <property type="match status" value="1"/>
</dbReference>
<feature type="domain" description="HAMP" evidence="6">
    <location>
        <begin position="349"/>
        <end position="401"/>
    </location>
</feature>
<keyword evidence="1 3" id="KW-0807">Transducer</keyword>
<dbReference type="Gene3D" id="3.30.450.20">
    <property type="entry name" value="PAS domain"/>
    <property type="match status" value="1"/>
</dbReference>
<reference evidence="8" key="1">
    <citation type="journal article" date="2019" name="Int. J. Syst. Evol. Microbiol.">
        <title>The Global Catalogue of Microorganisms (GCM) 10K type strain sequencing project: providing services to taxonomists for standard genome sequencing and annotation.</title>
        <authorList>
            <consortium name="The Broad Institute Genomics Platform"/>
            <consortium name="The Broad Institute Genome Sequencing Center for Infectious Disease"/>
            <person name="Wu L."/>
            <person name="Ma J."/>
        </authorList>
    </citation>
    <scope>NUCLEOTIDE SEQUENCE [LARGE SCALE GENOMIC DNA]</scope>
    <source>
        <strain evidence="8">KCTC 32041</strain>
    </source>
</reference>
<dbReference type="EMBL" id="BMYW01000003">
    <property type="protein sequence ID" value="GGX85119.1"/>
    <property type="molecule type" value="Genomic_DNA"/>
</dbReference>
<dbReference type="RefSeq" id="WP_189373143.1">
    <property type="nucleotide sequence ID" value="NZ_BMYW01000003.1"/>
</dbReference>
<proteinExistence type="inferred from homology"/>
<gene>
    <name evidence="7" type="ORF">GCM10011290_10850</name>
</gene>
<dbReference type="InterPro" id="IPR033462">
    <property type="entry name" value="Cache_3-Cache_2"/>
</dbReference>
<keyword evidence="4" id="KW-0812">Transmembrane</keyword>
<dbReference type="PROSITE" id="PS50111">
    <property type="entry name" value="CHEMOTAXIS_TRANSDUC_2"/>
    <property type="match status" value="1"/>
</dbReference>